<dbReference type="EMBL" id="QUMW01000017">
    <property type="protein sequence ID" value="REG20636.1"/>
    <property type="molecule type" value="Genomic_DNA"/>
</dbReference>
<gene>
    <name evidence="4" type="ORF">DFR63_2354</name>
</gene>
<keyword evidence="2" id="KW-0472">Membrane</keyword>
<keyword evidence="2" id="KW-0812">Transmembrane</keyword>
<dbReference type="Pfam" id="PF13273">
    <property type="entry name" value="DUF4064"/>
    <property type="match status" value="1"/>
</dbReference>
<feature type="transmembrane region" description="Helical" evidence="2">
    <location>
        <begin position="85"/>
        <end position="103"/>
    </location>
</feature>
<feature type="transmembrane region" description="Helical" evidence="2">
    <location>
        <begin position="110"/>
        <end position="143"/>
    </location>
</feature>
<feature type="compositionally biased region" description="Basic and acidic residues" evidence="1">
    <location>
        <begin position="210"/>
        <end position="226"/>
    </location>
</feature>
<proteinExistence type="predicted"/>
<accession>A0A3E0AR23</accession>
<protein>
    <submittedName>
        <fullName evidence="4">Uncharacterized protein DUF4064</fullName>
    </submittedName>
</protein>
<dbReference type="OrthoDB" id="2418142at2"/>
<reference evidence="4 5" key="1">
    <citation type="submission" date="2018-08" db="EMBL/GenBank/DDBJ databases">
        <title>Genomic Encyclopedia of Type Strains, Phase IV (KMG-IV): sequencing the most valuable type-strain genomes for metagenomic binning, comparative biology and taxonomic classification.</title>
        <authorList>
            <person name="Goeker M."/>
        </authorList>
    </citation>
    <scope>NUCLEOTIDE SEQUENCE [LARGE SCALE GENOMIC DNA]</scope>
    <source>
        <strain evidence="4 5">DSM 17274</strain>
    </source>
</reference>
<evidence type="ECO:0000256" key="1">
    <source>
        <dbReference type="SAM" id="MobiDB-lite"/>
    </source>
</evidence>
<feature type="compositionally biased region" description="Basic and acidic residues" evidence="1">
    <location>
        <begin position="192"/>
        <end position="203"/>
    </location>
</feature>
<dbReference type="InterPro" id="IPR025273">
    <property type="entry name" value="DUF4064"/>
</dbReference>
<keyword evidence="2" id="KW-1133">Transmembrane helix</keyword>
<keyword evidence="5" id="KW-1185">Reference proteome</keyword>
<name>A0A3E0AR23_9STAP</name>
<feature type="region of interest" description="Disordered" evidence="1">
    <location>
        <begin position="157"/>
        <end position="285"/>
    </location>
</feature>
<evidence type="ECO:0000256" key="2">
    <source>
        <dbReference type="SAM" id="Phobius"/>
    </source>
</evidence>
<evidence type="ECO:0000313" key="5">
    <source>
        <dbReference type="Proteomes" id="UP000257076"/>
    </source>
</evidence>
<evidence type="ECO:0000313" key="4">
    <source>
        <dbReference type="EMBL" id="REG20636.1"/>
    </source>
</evidence>
<comment type="caution">
    <text evidence="4">The sequence shown here is derived from an EMBL/GenBank/DDBJ whole genome shotgun (WGS) entry which is preliminary data.</text>
</comment>
<sequence>MAKEYTQTVKPVSRIAERIFGWLGWLILLAFTAGILFFSLVTMNDPNQIDQITSQMESQVQGMNTQGVDPQAVIDMTISALSSSWMVALYLALPLIIAILGLLNMRRRILAGILLLLAAILAAPLVFTLISSLFFVIAAILLFARKDLVVKNEDPRDAYPREERNGYNNRKEDLPGEENRANQHRVQTPPDEDVKIHQNRDTEYGYNQESKVRGEDIESTRKFSRIEEDDSPLVDNNIDSKNIDQPVTDREYNRQSGIDTEELNEIDREDPARTRRDNVDRRNRK</sequence>
<dbReference type="RefSeq" id="WP_115886102.1">
    <property type="nucleotide sequence ID" value="NZ_CBCSHX010000009.1"/>
</dbReference>
<feature type="compositionally biased region" description="Basic and acidic residues" evidence="1">
    <location>
        <begin position="265"/>
        <end position="285"/>
    </location>
</feature>
<evidence type="ECO:0000259" key="3">
    <source>
        <dbReference type="Pfam" id="PF13273"/>
    </source>
</evidence>
<feature type="transmembrane region" description="Helical" evidence="2">
    <location>
        <begin position="20"/>
        <end position="41"/>
    </location>
</feature>
<dbReference type="AlphaFoldDB" id="A0A3E0AR23"/>
<dbReference type="Proteomes" id="UP000257076">
    <property type="component" value="Unassembled WGS sequence"/>
</dbReference>
<feature type="compositionally biased region" description="Basic and acidic residues" evidence="1">
    <location>
        <begin position="157"/>
        <end position="181"/>
    </location>
</feature>
<organism evidence="4 5">
    <name type="scientific">Jeotgalicoccus halotolerans</name>
    <dbReference type="NCBI Taxonomy" id="157227"/>
    <lineage>
        <taxon>Bacteria</taxon>
        <taxon>Bacillati</taxon>
        <taxon>Bacillota</taxon>
        <taxon>Bacilli</taxon>
        <taxon>Bacillales</taxon>
        <taxon>Staphylococcaceae</taxon>
        <taxon>Jeotgalicoccus</taxon>
    </lineage>
</organism>
<feature type="domain" description="DUF4064" evidence="3">
    <location>
        <begin position="13"/>
        <end position="124"/>
    </location>
</feature>